<dbReference type="InterPro" id="IPR000571">
    <property type="entry name" value="Znf_CCCH"/>
</dbReference>
<dbReference type="EC" id="3.6.4.13" evidence="1"/>
<keyword evidence="7" id="KW-0347">Helicase</keyword>
<evidence type="ECO:0000259" key="17">
    <source>
        <dbReference type="PROSITE" id="PS51194"/>
    </source>
</evidence>
<accession>A0A8K1GFM5</accession>
<keyword evidence="2" id="KW-0217">Developmental protein</keyword>
<dbReference type="PROSITE" id="PS50304">
    <property type="entry name" value="TUDOR"/>
    <property type="match status" value="1"/>
</dbReference>
<dbReference type="PROSITE" id="PS51194">
    <property type="entry name" value="HELICASE_CTER"/>
    <property type="match status" value="1"/>
</dbReference>
<evidence type="ECO:0000256" key="10">
    <source>
        <dbReference type="ARBA" id="ARBA00023158"/>
    </source>
</evidence>
<dbReference type="GO" id="GO:0008270">
    <property type="term" value="F:zinc ion binding"/>
    <property type="evidence" value="ECO:0007669"/>
    <property type="project" value="UniProtKB-KW"/>
</dbReference>
<evidence type="ECO:0000256" key="7">
    <source>
        <dbReference type="ARBA" id="ARBA00022806"/>
    </source>
</evidence>
<gene>
    <name evidence="20" type="ORF">HGM15179_009905</name>
</gene>
<dbReference type="Gene3D" id="3.40.50.300">
    <property type="entry name" value="P-loop containing nucleotide triphosphate hydrolases"/>
    <property type="match status" value="2"/>
</dbReference>
<dbReference type="InterPro" id="IPR007052">
    <property type="entry name" value="CS_dom"/>
</dbReference>
<dbReference type="Gene3D" id="2.30.30.140">
    <property type="match status" value="2"/>
</dbReference>
<evidence type="ECO:0000256" key="9">
    <source>
        <dbReference type="ARBA" id="ARBA00022871"/>
    </source>
</evidence>
<dbReference type="Proteomes" id="UP000796761">
    <property type="component" value="Unassembled WGS sequence"/>
</dbReference>
<evidence type="ECO:0000256" key="12">
    <source>
        <dbReference type="ARBA" id="ARBA00047984"/>
    </source>
</evidence>
<evidence type="ECO:0000259" key="15">
    <source>
        <dbReference type="PROSITE" id="PS50103"/>
    </source>
</evidence>
<dbReference type="OrthoDB" id="249932at2759"/>
<evidence type="ECO:0000256" key="2">
    <source>
        <dbReference type="ARBA" id="ARBA00022473"/>
    </source>
</evidence>
<feature type="domain" description="C3H1-type" evidence="15">
    <location>
        <begin position="1099"/>
        <end position="1127"/>
    </location>
</feature>
<evidence type="ECO:0000256" key="4">
    <source>
        <dbReference type="ARBA" id="ARBA00022741"/>
    </source>
</evidence>
<evidence type="ECO:0000256" key="14">
    <source>
        <dbReference type="SAM" id="MobiDB-lite"/>
    </source>
</evidence>
<keyword evidence="10" id="KW-0943">RNA-mediated gene silencing</keyword>
<dbReference type="GO" id="GO:0051321">
    <property type="term" value="P:meiotic cell cycle"/>
    <property type="evidence" value="ECO:0007669"/>
    <property type="project" value="UniProtKB-KW"/>
</dbReference>
<comment type="caution">
    <text evidence="20">The sequence shown here is derived from an EMBL/GenBank/DDBJ whole genome shotgun (WGS) entry which is preliminary data.</text>
</comment>
<keyword evidence="9" id="KW-0744">Spermatogenesis</keyword>
<dbReference type="GO" id="GO:0003724">
    <property type="term" value="F:RNA helicase activity"/>
    <property type="evidence" value="ECO:0007669"/>
    <property type="project" value="UniProtKB-EC"/>
</dbReference>
<dbReference type="EMBL" id="SWJQ01000280">
    <property type="protein sequence ID" value="TRZ17213.1"/>
    <property type="molecule type" value="Genomic_DNA"/>
</dbReference>
<dbReference type="PROSITE" id="PS50103">
    <property type="entry name" value="ZF_C3H1"/>
    <property type="match status" value="1"/>
</dbReference>
<keyword evidence="13" id="KW-0479">Metal-binding</keyword>
<evidence type="ECO:0000259" key="16">
    <source>
        <dbReference type="PROSITE" id="PS50304"/>
    </source>
</evidence>
<dbReference type="PANTHER" id="PTHR22655:SF2">
    <property type="entry name" value="ATP-DEPENDENT RNA HELICASE TDRD12-RELATED"/>
    <property type="match status" value="1"/>
</dbReference>
<evidence type="ECO:0000256" key="6">
    <source>
        <dbReference type="ARBA" id="ARBA00022801"/>
    </source>
</evidence>
<keyword evidence="5" id="KW-0221">Differentiation</keyword>
<dbReference type="Gene3D" id="2.60.40.790">
    <property type="match status" value="1"/>
</dbReference>
<name>A0A8K1GFM5_9PASS</name>
<dbReference type="InterPro" id="IPR008978">
    <property type="entry name" value="HSP20-like_chaperone"/>
</dbReference>
<dbReference type="GO" id="GO:0003676">
    <property type="term" value="F:nucleic acid binding"/>
    <property type="evidence" value="ECO:0007669"/>
    <property type="project" value="InterPro"/>
</dbReference>
<dbReference type="PROSITE" id="PS51462">
    <property type="entry name" value="NUDIX"/>
    <property type="match status" value="1"/>
</dbReference>
<feature type="domain" description="Tudor" evidence="16">
    <location>
        <begin position="390"/>
        <end position="452"/>
    </location>
</feature>
<dbReference type="GO" id="GO:0016787">
    <property type="term" value="F:hydrolase activity"/>
    <property type="evidence" value="ECO:0007669"/>
    <property type="project" value="UniProtKB-KW"/>
</dbReference>
<proteinExistence type="predicted"/>
<dbReference type="SUPFAM" id="SSF52540">
    <property type="entry name" value="P-loop containing nucleoside triphosphate hydrolases"/>
    <property type="match status" value="2"/>
</dbReference>
<keyword evidence="6" id="KW-0378">Hydrolase</keyword>
<dbReference type="InterPro" id="IPR035437">
    <property type="entry name" value="SNase_OB-fold_sf"/>
</dbReference>
<keyword evidence="13" id="KW-0862">Zinc</keyword>
<evidence type="ECO:0000256" key="11">
    <source>
        <dbReference type="ARBA" id="ARBA00023254"/>
    </source>
</evidence>
<dbReference type="FunFam" id="3.40.50.300:FF:001416">
    <property type="entry name" value="Tudor domain containing 12"/>
    <property type="match status" value="1"/>
</dbReference>
<feature type="region of interest" description="Disordered" evidence="14">
    <location>
        <begin position="1370"/>
        <end position="1420"/>
    </location>
</feature>
<evidence type="ECO:0000259" key="18">
    <source>
        <dbReference type="PROSITE" id="PS51203"/>
    </source>
</evidence>
<feature type="compositionally biased region" description="Polar residues" evidence="14">
    <location>
        <begin position="1382"/>
        <end position="1409"/>
    </location>
</feature>
<dbReference type="PROSITE" id="PS51203">
    <property type="entry name" value="CS"/>
    <property type="match status" value="1"/>
</dbReference>
<dbReference type="SUPFAM" id="SSF63748">
    <property type="entry name" value="Tudor/PWWP/MBT"/>
    <property type="match status" value="2"/>
</dbReference>
<dbReference type="GO" id="GO:0005524">
    <property type="term" value="F:ATP binding"/>
    <property type="evidence" value="ECO:0007669"/>
    <property type="project" value="UniProtKB-KW"/>
</dbReference>
<evidence type="ECO:0000256" key="3">
    <source>
        <dbReference type="ARBA" id="ARBA00022737"/>
    </source>
</evidence>
<evidence type="ECO:0000256" key="1">
    <source>
        <dbReference type="ARBA" id="ARBA00012552"/>
    </source>
</evidence>
<dbReference type="GO" id="GO:0007283">
    <property type="term" value="P:spermatogenesis"/>
    <property type="evidence" value="ECO:0007669"/>
    <property type="project" value="UniProtKB-KW"/>
</dbReference>
<keyword evidence="3" id="KW-0677">Repeat</keyword>
<dbReference type="InterPro" id="IPR011545">
    <property type="entry name" value="DEAD/DEAH_box_helicase_dom"/>
</dbReference>
<evidence type="ECO:0000259" key="19">
    <source>
        <dbReference type="PROSITE" id="PS51462"/>
    </source>
</evidence>
<dbReference type="Pfam" id="PF00270">
    <property type="entry name" value="DEAD"/>
    <property type="match status" value="1"/>
</dbReference>
<keyword evidence="8" id="KW-0067">ATP-binding</keyword>
<dbReference type="GO" id="GO:0042078">
    <property type="term" value="P:germ-line stem cell division"/>
    <property type="evidence" value="ECO:0007669"/>
    <property type="project" value="TreeGrafter"/>
</dbReference>
<dbReference type="Pfam" id="PF04969">
    <property type="entry name" value="CS"/>
    <property type="match status" value="1"/>
</dbReference>
<evidence type="ECO:0000313" key="21">
    <source>
        <dbReference type="Proteomes" id="UP000796761"/>
    </source>
</evidence>
<dbReference type="InterPro" id="IPR002999">
    <property type="entry name" value="Tudor"/>
</dbReference>
<keyword evidence="21" id="KW-1185">Reference proteome</keyword>
<keyword evidence="11" id="KW-0469">Meiosis</keyword>
<sequence>MGPRLRPWREAATLLLAAGTPGRPPRTPLGAFDYELLLLRRSSRSGFMPGAHVFPGGLAEPADFSAEWLALLPASPRCGLGPVKPPPPGASRAPLFAGDRDGPGLPGEVAFRICALRETFEEAGILLLVPGRGPGPPLPAERLPPAAELGEWRRRVREDASCFLRLCRHLGGAPDIWALHEWSNWLTPVGRARAGRRYDTAFYLCCLQERPPHASQDDQEVTEVLWSSPPEAIERFKSQEIWFPPPQFYELCRLCNFSSLGELQQFSSARALEGCERWMPVMLSAADGFIQLLPGDELYPADPDYTGEKKMVMSTDKKVEDLMKEAVIRETQETNMEVVVLKVEDPSCFWIAVKEQMPGMLSETAYENLNAEMKQFYNCYKDAYKIKGEEVKKGQVCVVFSEELECWCRALVESVWCRVDGYQLGCFLVDYAKHCSVPSENIRVLAGAFAKFPHRAKKCRLHCTKPLTLHIDYCENTAKIGPAKRWDTAAIEHFRKLVEEATEVKATIQAVEDQVLDVFLFVTIRDEKICVNDDLVAKHFAHYKEAEGTAGSSSDDSDAEVSLNAECVPVEFVGPTFLARPKLPLGEELPPHLGPGLDDYKSVLEKTSQRLCAILNDNPVPVVSMVPDVPSKEDKAVQTERLPQFFNSSSFQTDTVEDDQQSFQNVGKEKNFVFLSKKIEPSSVLETAPLSDGLKKELAWNKFSGPTFTESYCWPPVALGCDVVAISHQGNDPLLYIPPVLTLLQLKSDYQALPNRSGPQALILCPGWKKAQVVLDLLKTYGKGCRQLHPMLIILGQNKEAASQVEMRGCEVIVTTPYNLLRLLEHNTGLLCRLCHLVLDEVEVLLSDTTEQVFTILYCYKRATAQAQENLPRQIVAVGTQWNKHVPPLIKEFMSDPHIVITVVEEAAIFGNVQQVVQPCMNSNRTAELLKLLDFTQRNLQKVLVFTDSITDVEIIHKALKSNSVVSLKKHKESKCNAQCVLERWRRMHSSGTPAVLVLTDDCLQSLGITDATCVIHFSFPSPEVFGQRLQSLRDNFCTGMKDSAGDQEHMKAKSVILLTESSSCHAPEILCYLKHAEAEIPEELYDLTLRVLESEEDKLSRPLCASLKMFGICRKRTKCPDRHQINSSIDMPQNIADEMIETPKRVAILPLLIVHATNYFGRIVKKQKDQYTVLAKEMNDYFKVPGQRISVTNVEKSVFYGLCEGGICHRVQVVETPPAKDEENVCKVTIKYIDEGRTSQVNSDQLLHLPAKFQNLPPQAVEIVVCRVKPIDNEVEWNPKVTDHINHKIKGKLHHAKVVHTLGRTVWVDPMVGVTSLPEMKMWINEYNIRSEILSMGLGTDNPEHIGEIQKLCRQITVLDHAERLEHLSTEEDTAGLEEASSPQATSVQENPAESCNSSGTSPSNDAVQTKEAEDSTVHQQKGCHPQIKWFQDNVTVTLKVQILRASDSKCEFSREKVAFSAYSEGKLYVADLELYQSVIAEKSTCVIKDTEAVILLVKEKKGAWCKLLKNKNVHVSLDFEHWEEPEDERPFTVGEDMGVNVFEMGLNVSIDFGQQVIDQALTVRLLK</sequence>
<dbReference type="InterPro" id="IPR027417">
    <property type="entry name" value="P-loop_NTPase"/>
</dbReference>
<evidence type="ECO:0000256" key="13">
    <source>
        <dbReference type="PROSITE-ProRule" id="PRU00723"/>
    </source>
</evidence>
<evidence type="ECO:0000256" key="5">
    <source>
        <dbReference type="ARBA" id="ARBA00022782"/>
    </source>
</evidence>
<keyword evidence="4" id="KW-0547">Nucleotide-binding</keyword>
<dbReference type="PANTHER" id="PTHR22655">
    <property type="entry name" value="ATP-DEPENDENT RNA HELICASE TDRD12-RELATED"/>
    <property type="match status" value="1"/>
</dbReference>
<feature type="zinc finger region" description="C3H1-type" evidence="13">
    <location>
        <begin position="1099"/>
        <end position="1127"/>
    </location>
</feature>
<dbReference type="Pfam" id="PF00567">
    <property type="entry name" value="TUDOR"/>
    <property type="match status" value="2"/>
</dbReference>
<comment type="catalytic activity">
    <reaction evidence="12">
        <text>ATP + H2O = ADP + phosphate + H(+)</text>
        <dbReference type="Rhea" id="RHEA:13065"/>
        <dbReference type="ChEBI" id="CHEBI:15377"/>
        <dbReference type="ChEBI" id="CHEBI:15378"/>
        <dbReference type="ChEBI" id="CHEBI:30616"/>
        <dbReference type="ChEBI" id="CHEBI:43474"/>
        <dbReference type="ChEBI" id="CHEBI:456216"/>
        <dbReference type="EC" id="3.6.4.13"/>
    </reaction>
</comment>
<protein>
    <recommendedName>
        <fullName evidence="1">RNA helicase</fullName>
        <ecNumber evidence="1">3.6.4.13</ecNumber>
    </recommendedName>
</protein>
<feature type="domain" description="Nudix hydrolase" evidence="19">
    <location>
        <begin position="7"/>
        <end position="249"/>
    </location>
</feature>
<evidence type="ECO:0000256" key="8">
    <source>
        <dbReference type="ARBA" id="ARBA00022840"/>
    </source>
</evidence>
<feature type="domain" description="CS" evidence="18">
    <location>
        <begin position="1424"/>
        <end position="1510"/>
    </location>
</feature>
<keyword evidence="13" id="KW-0863">Zinc-finger</keyword>
<dbReference type="InterPro" id="IPR000086">
    <property type="entry name" value="NUDIX_hydrolase_dom"/>
</dbReference>
<dbReference type="GO" id="GO:0031047">
    <property type="term" value="P:regulatory ncRNA-mediated gene silencing"/>
    <property type="evidence" value="ECO:0007669"/>
    <property type="project" value="UniProtKB-KW"/>
</dbReference>
<dbReference type="CDD" id="cd20435">
    <property type="entry name" value="Tudor_TDRD12_rpt2"/>
    <property type="match status" value="1"/>
</dbReference>
<organism evidence="20 21">
    <name type="scientific">Zosterops borbonicus</name>
    <dbReference type="NCBI Taxonomy" id="364589"/>
    <lineage>
        <taxon>Eukaryota</taxon>
        <taxon>Metazoa</taxon>
        <taxon>Chordata</taxon>
        <taxon>Craniata</taxon>
        <taxon>Vertebrata</taxon>
        <taxon>Euteleostomi</taxon>
        <taxon>Archelosauria</taxon>
        <taxon>Archosauria</taxon>
        <taxon>Dinosauria</taxon>
        <taxon>Saurischia</taxon>
        <taxon>Theropoda</taxon>
        <taxon>Coelurosauria</taxon>
        <taxon>Aves</taxon>
        <taxon>Neognathae</taxon>
        <taxon>Neoaves</taxon>
        <taxon>Telluraves</taxon>
        <taxon>Australaves</taxon>
        <taxon>Passeriformes</taxon>
        <taxon>Sylvioidea</taxon>
        <taxon>Zosteropidae</taxon>
        <taxon>Zosterops</taxon>
    </lineage>
</organism>
<dbReference type="Gene3D" id="2.40.50.90">
    <property type="match status" value="1"/>
</dbReference>
<reference evidence="20" key="1">
    <citation type="submission" date="2019-04" db="EMBL/GenBank/DDBJ databases">
        <title>Genome assembly of Zosterops borbonicus 15179.</title>
        <authorList>
            <person name="Leroy T."/>
            <person name="Anselmetti Y."/>
            <person name="Tilak M.-K."/>
            <person name="Nabholz B."/>
        </authorList>
    </citation>
    <scope>NUCLEOTIDE SEQUENCE</scope>
    <source>
        <strain evidence="20">HGM_15179</strain>
        <tissue evidence="20">Muscle</tissue>
    </source>
</reference>
<dbReference type="CDD" id="cd18870">
    <property type="entry name" value="NUDIX_AcylCoAdiphos_Nudt19"/>
    <property type="match status" value="1"/>
</dbReference>
<feature type="domain" description="Helicase C-terminal" evidence="17">
    <location>
        <begin position="928"/>
        <end position="1101"/>
    </location>
</feature>
<evidence type="ECO:0000313" key="20">
    <source>
        <dbReference type="EMBL" id="TRZ17213.1"/>
    </source>
</evidence>
<dbReference type="InterPro" id="IPR015797">
    <property type="entry name" value="NUDIX_hydrolase-like_dom_sf"/>
</dbReference>
<dbReference type="InterPro" id="IPR001650">
    <property type="entry name" value="Helicase_C-like"/>
</dbReference>
<dbReference type="SUPFAM" id="SSF55811">
    <property type="entry name" value="Nudix"/>
    <property type="match status" value="1"/>
</dbReference>
<dbReference type="Gene3D" id="3.90.79.10">
    <property type="entry name" value="Nucleoside Triphosphate Pyrophosphohydrolase"/>
    <property type="match status" value="1"/>
</dbReference>
<dbReference type="SUPFAM" id="SSF49764">
    <property type="entry name" value="HSP20-like chaperones"/>
    <property type="match status" value="1"/>
</dbReference>